<evidence type="ECO:0000313" key="2">
    <source>
        <dbReference type="Proteomes" id="UP001597034"/>
    </source>
</evidence>
<gene>
    <name evidence="1" type="ORF">ACFSBL_12615</name>
</gene>
<protein>
    <submittedName>
        <fullName evidence="1">DUF1641 domain-containing protein</fullName>
    </submittedName>
</protein>
<dbReference type="EMBL" id="JBHUDO010000003">
    <property type="protein sequence ID" value="MFD1646524.1"/>
    <property type="molecule type" value="Genomic_DNA"/>
</dbReference>
<dbReference type="InterPro" id="IPR012440">
    <property type="entry name" value="DUF1641"/>
</dbReference>
<evidence type="ECO:0000313" key="1">
    <source>
        <dbReference type="EMBL" id="MFD1646524.1"/>
    </source>
</evidence>
<comment type="caution">
    <text evidence="1">The sequence shown here is derived from an EMBL/GenBank/DDBJ whole genome shotgun (WGS) entry which is preliminary data.</text>
</comment>
<dbReference type="Pfam" id="PF07849">
    <property type="entry name" value="DUF1641"/>
    <property type="match status" value="1"/>
</dbReference>
<dbReference type="Proteomes" id="UP001597034">
    <property type="component" value="Unassembled WGS sequence"/>
</dbReference>
<name>A0ABD6DJN4_9EURY</name>
<proteinExistence type="predicted"/>
<dbReference type="RefSeq" id="WP_256401388.1">
    <property type="nucleotide sequence ID" value="NZ_JANHJR010000003.1"/>
</dbReference>
<accession>A0ABD6DJN4</accession>
<organism evidence="1 2">
    <name type="scientific">Haloarchaeobius litoreus</name>
    <dbReference type="NCBI Taxonomy" id="755306"/>
    <lineage>
        <taxon>Archaea</taxon>
        <taxon>Methanobacteriati</taxon>
        <taxon>Methanobacteriota</taxon>
        <taxon>Stenosarchaea group</taxon>
        <taxon>Halobacteria</taxon>
        <taxon>Halobacteriales</taxon>
        <taxon>Halorubellaceae</taxon>
        <taxon>Haloarchaeobius</taxon>
    </lineage>
</organism>
<keyword evidence="2" id="KW-1185">Reference proteome</keyword>
<dbReference type="AlphaFoldDB" id="A0ABD6DJN4"/>
<dbReference type="PANTHER" id="PTHR38433:SF1">
    <property type="entry name" value="DUF1641 DOMAIN-CONTAINING PROTEIN"/>
    <property type="match status" value="1"/>
</dbReference>
<sequence length="202" mass="20932">MAETPQELEAEELTEAIERNPEAVAEFVARLDRVNELLDVLELGTSALDDEMVTRLAGTGSTLAESADAMATDEAVRLAEAVGENGDELADAMATVAELQRNGTLDDLAALSDLLALANGALDDEMVMRLAATGSGLGELADTAAEPETVRGLERMLDAVGDASAEEPEPVGALGLVKATRDPEVKRGLGYLVAIARALGSA</sequence>
<reference evidence="1 2" key="1">
    <citation type="journal article" date="2019" name="Int. J. Syst. Evol. Microbiol.">
        <title>The Global Catalogue of Microorganisms (GCM) 10K type strain sequencing project: providing services to taxonomists for standard genome sequencing and annotation.</title>
        <authorList>
            <consortium name="The Broad Institute Genomics Platform"/>
            <consortium name="The Broad Institute Genome Sequencing Center for Infectious Disease"/>
            <person name="Wu L."/>
            <person name="Ma J."/>
        </authorList>
    </citation>
    <scope>NUCLEOTIDE SEQUENCE [LARGE SCALE GENOMIC DNA]</scope>
    <source>
        <strain evidence="1 2">CGMCC 1.10390</strain>
    </source>
</reference>
<dbReference type="PANTHER" id="PTHR38433">
    <property type="match status" value="1"/>
</dbReference>